<evidence type="ECO:0000313" key="6">
    <source>
        <dbReference type="Proteomes" id="UP000063964"/>
    </source>
</evidence>
<dbReference type="GO" id="GO:0005737">
    <property type="term" value="C:cytoplasm"/>
    <property type="evidence" value="ECO:0007669"/>
    <property type="project" value="TreeGrafter"/>
</dbReference>
<evidence type="ECO:0000256" key="1">
    <source>
        <dbReference type="ARBA" id="ARBA00022679"/>
    </source>
</evidence>
<dbReference type="STRING" id="888061.AXF15_10775"/>
<organism evidence="5 6">
    <name type="scientific">Desulfomicrobium orale DSM 12838</name>
    <dbReference type="NCBI Taxonomy" id="888061"/>
    <lineage>
        <taxon>Bacteria</taxon>
        <taxon>Pseudomonadati</taxon>
        <taxon>Thermodesulfobacteriota</taxon>
        <taxon>Desulfovibrionia</taxon>
        <taxon>Desulfovibrionales</taxon>
        <taxon>Desulfomicrobiaceae</taxon>
        <taxon>Desulfomicrobium</taxon>
    </lineage>
</organism>
<evidence type="ECO:0008006" key="7">
    <source>
        <dbReference type="Google" id="ProtNLM"/>
    </source>
</evidence>
<keyword evidence="6" id="KW-1185">Reference proteome</keyword>
<keyword evidence="2" id="KW-0012">Acyltransferase</keyword>
<dbReference type="SUPFAM" id="SSF55729">
    <property type="entry name" value="Acyl-CoA N-acyltransferases (Nat)"/>
    <property type="match status" value="1"/>
</dbReference>
<dbReference type="InterPro" id="IPR016181">
    <property type="entry name" value="Acyl_CoA_acyltransferase"/>
</dbReference>
<evidence type="ECO:0000259" key="3">
    <source>
        <dbReference type="Pfam" id="PF04376"/>
    </source>
</evidence>
<dbReference type="InterPro" id="IPR007471">
    <property type="entry name" value="N-end_Aminoacyl_Trfase_N"/>
</dbReference>
<dbReference type="PANTHER" id="PTHR21367:SF1">
    <property type="entry name" value="ARGINYL-TRNA--PROTEIN TRANSFERASE 1"/>
    <property type="match status" value="1"/>
</dbReference>
<dbReference type="KEGG" id="doa:AXF15_10775"/>
<gene>
    <name evidence="5" type="ORF">AXF15_10775</name>
</gene>
<dbReference type="NCBIfam" id="NF002346">
    <property type="entry name" value="PRK01305.2-3"/>
    <property type="match status" value="1"/>
</dbReference>
<dbReference type="GO" id="GO:0004057">
    <property type="term" value="F:arginyl-tRNA--protein transferase activity"/>
    <property type="evidence" value="ECO:0007669"/>
    <property type="project" value="InterPro"/>
</dbReference>
<feature type="domain" description="N-end aminoacyl transferase N-terminal" evidence="3">
    <location>
        <begin position="17"/>
        <end position="85"/>
    </location>
</feature>
<dbReference type="Pfam" id="PF04377">
    <property type="entry name" value="ATE_C"/>
    <property type="match status" value="1"/>
</dbReference>
<protein>
    <recommendedName>
        <fullName evidence="7">Aspartate/glutamate leucyltransferase</fullName>
    </recommendedName>
</protein>
<dbReference type="AlphaFoldDB" id="A0A0X8JRS0"/>
<dbReference type="InterPro" id="IPR007472">
    <property type="entry name" value="N-end_Aminoacyl_Trfase_C"/>
</dbReference>
<accession>A0A0X8JRS0</accession>
<dbReference type="PANTHER" id="PTHR21367">
    <property type="entry name" value="ARGININE-TRNA-PROTEIN TRANSFERASE 1"/>
    <property type="match status" value="1"/>
</dbReference>
<sequence>MPLMIVYQHPQLSQSTDCPYLPKQALSYEHFFADHLTGHELETLLAGGWRKFGHYFFRPACPGCLACTSLRIPVARFRPSRSQKRVLRLCRNVRVSFGPLRYTPELFDLYQLHGRERFGQENSFEEFAASLHSPSCPALLARYETAGRLVAAGYLDKSARALSSVYFVFDPEFAALSPGVFGALREIEYARSLGLDYYYLGYIVPGCEKMAYKGRFHPHEIYSWTDSRWHEVEKCEKKRSDNPQC</sequence>
<proteinExistence type="predicted"/>
<evidence type="ECO:0000259" key="4">
    <source>
        <dbReference type="Pfam" id="PF04377"/>
    </source>
</evidence>
<name>A0A0X8JRS0_9BACT</name>
<evidence type="ECO:0000313" key="5">
    <source>
        <dbReference type="EMBL" id="AMD93537.1"/>
    </source>
</evidence>
<evidence type="ECO:0000256" key="2">
    <source>
        <dbReference type="ARBA" id="ARBA00023315"/>
    </source>
</evidence>
<dbReference type="InterPro" id="IPR030700">
    <property type="entry name" value="N-end_Aminoacyl_Trfase"/>
</dbReference>
<keyword evidence="1" id="KW-0808">Transferase</keyword>
<dbReference type="Pfam" id="PF04376">
    <property type="entry name" value="ATE_N"/>
    <property type="match status" value="1"/>
</dbReference>
<feature type="domain" description="N-end rule aminoacyl transferase C-terminal" evidence="4">
    <location>
        <begin position="105"/>
        <end position="222"/>
    </location>
</feature>
<reference evidence="6" key="1">
    <citation type="submission" date="2016-02" db="EMBL/GenBank/DDBJ databases">
        <authorList>
            <person name="Holder M.E."/>
            <person name="Ajami N.J."/>
            <person name="Petrosino J.F."/>
        </authorList>
    </citation>
    <scope>NUCLEOTIDE SEQUENCE [LARGE SCALE GENOMIC DNA]</scope>
    <source>
        <strain evidence="6">DSM 12838</strain>
    </source>
</reference>
<dbReference type="EMBL" id="CP014230">
    <property type="protein sequence ID" value="AMD93537.1"/>
    <property type="molecule type" value="Genomic_DNA"/>
</dbReference>
<dbReference type="Proteomes" id="UP000063964">
    <property type="component" value="Chromosome"/>
</dbReference>